<evidence type="ECO:0000313" key="1">
    <source>
        <dbReference type="EMBL" id="JAD21285.1"/>
    </source>
</evidence>
<name>A0A0A8Y7Y0_ARUDO</name>
<dbReference type="AlphaFoldDB" id="A0A0A8Y7Y0"/>
<reference evidence="1" key="2">
    <citation type="journal article" date="2015" name="Data Brief">
        <title>Shoot transcriptome of the giant reed, Arundo donax.</title>
        <authorList>
            <person name="Barrero R.A."/>
            <person name="Guerrero F.D."/>
            <person name="Moolhuijzen P."/>
            <person name="Goolsby J.A."/>
            <person name="Tidwell J."/>
            <person name="Bellgard S.E."/>
            <person name="Bellgard M.I."/>
        </authorList>
    </citation>
    <scope>NUCLEOTIDE SEQUENCE</scope>
    <source>
        <tissue evidence="1">Shoot tissue taken approximately 20 cm above the soil surface</tissue>
    </source>
</reference>
<proteinExistence type="predicted"/>
<reference evidence="1" key="1">
    <citation type="submission" date="2014-09" db="EMBL/GenBank/DDBJ databases">
        <authorList>
            <person name="Magalhaes I.L.F."/>
            <person name="Oliveira U."/>
            <person name="Santos F.R."/>
            <person name="Vidigal T.H.D.A."/>
            <person name="Brescovit A.D."/>
            <person name="Santos A.J."/>
        </authorList>
    </citation>
    <scope>NUCLEOTIDE SEQUENCE</scope>
    <source>
        <tissue evidence="1">Shoot tissue taken approximately 20 cm above the soil surface</tissue>
    </source>
</reference>
<sequence length="25" mass="3022">MEMAHLDVSKYTFLNMFCYLIPKLL</sequence>
<organism evidence="1">
    <name type="scientific">Arundo donax</name>
    <name type="common">Giant reed</name>
    <name type="synonym">Donax arundinaceus</name>
    <dbReference type="NCBI Taxonomy" id="35708"/>
    <lineage>
        <taxon>Eukaryota</taxon>
        <taxon>Viridiplantae</taxon>
        <taxon>Streptophyta</taxon>
        <taxon>Embryophyta</taxon>
        <taxon>Tracheophyta</taxon>
        <taxon>Spermatophyta</taxon>
        <taxon>Magnoliopsida</taxon>
        <taxon>Liliopsida</taxon>
        <taxon>Poales</taxon>
        <taxon>Poaceae</taxon>
        <taxon>PACMAD clade</taxon>
        <taxon>Arundinoideae</taxon>
        <taxon>Arundineae</taxon>
        <taxon>Arundo</taxon>
    </lineage>
</organism>
<accession>A0A0A8Y7Y0</accession>
<protein>
    <submittedName>
        <fullName evidence="1">Uncharacterized protein</fullName>
    </submittedName>
</protein>
<dbReference type="EMBL" id="GBRH01276610">
    <property type="protein sequence ID" value="JAD21285.1"/>
    <property type="molecule type" value="Transcribed_RNA"/>
</dbReference>